<dbReference type="SFLD" id="SFLDS00003">
    <property type="entry name" value="Haloacid_Dehalogenase"/>
    <property type="match status" value="1"/>
</dbReference>
<dbReference type="GO" id="GO:0005829">
    <property type="term" value="C:cytosol"/>
    <property type="evidence" value="ECO:0007669"/>
    <property type="project" value="TreeGrafter"/>
</dbReference>
<dbReference type="SUPFAM" id="SSF56784">
    <property type="entry name" value="HAD-like"/>
    <property type="match status" value="1"/>
</dbReference>
<dbReference type="AlphaFoldDB" id="A0A5B9DF86"/>
<reference evidence="1 2" key="1">
    <citation type="journal article" date="2020" name="Nature">
        <title>Isolation of an archaeon at the prokaryote-eukaryote interface.</title>
        <authorList>
            <person name="Imachi H."/>
            <person name="Nobu M.K."/>
            <person name="Nakahara N."/>
            <person name="Morono Y."/>
            <person name="Ogawara M."/>
            <person name="Takaki Y."/>
            <person name="Takano Y."/>
            <person name="Uematsu K."/>
            <person name="Ikuta T."/>
            <person name="Ito M."/>
            <person name="Matsui Y."/>
            <person name="Miyazaki M."/>
            <person name="Murata K."/>
            <person name="Saito Y."/>
            <person name="Sakai S."/>
            <person name="Song C."/>
            <person name="Tasumi E."/>
            <person name="Yamanaka Y."/>
            <person name="Yamaguchi T."/>
            <person name="Kamagata Y."/>
            <person name="Tamaki H."/>
            <person name="Takai K."/>
        </authorList>
    </citation>
    <scope>NUCLEOTIDE SEQUENCE [LARGE SCALE GENOMIC DNA]</scope>
    <source>
        <strain evidence="1 2">MK-D1</strain>
    </source>
</reference>
<sequence>MKQYSVALFDLDGTIIDPLIGIVNSVKYALDCMKIEYSKTETFEKFIGPPLDQSFQNFYSLSESEAREAVEFYRVYYKKSGIEENHPYQGIKELIHDLGEQNILLFIATSKPTPFAIDILKHYKLDKYFEEIVGANLDLTRTAKKEIIGYILTKYPNINPNNCVMIGDRSFDIIGAQVNQLDSIGVLYGYGSIEEFREANPTYIAETIPDLRKILL</sequence>
<dbReference type="OrthoDB" id="115864at2157"/>
<organism evidence="1 2">
    <name type="scientific">Promethearchaeum syntrophicum</name>
    <dbReference type="NCBI Taxonomy" id="2594042"/>
    <lineage>
        <taxon>Archaea</taxon>
        <taxon>Promethearchaeati</taxon>
        <taxon>Promethearchaeota</taxon>
        <taxon>Promethearchaeia</taxon>
        <taxon>Promethearchaeales</taxon>
        <taxon>Promethearchaeaceae</taxon>
        <taxon>Promethearchaeum</taxon>
    </lineage>
</organism>
<dbReference type="InterPro" id="IPR023198">
    <property type="entry name" value="PGP-like_dom2"/>
</dbReference>
<dbReference type="InterPro" id="IPR041492">
    <property type="entry name" value="HAD_2"/>
</dbReference>
<dbReference type="EMBL" id="CP042905">
    <property type="protein sequence ID" value="QEE17999.1"/>
    <property type="molecule type" value="Genomic_DNA"/>
</dbReference>
<dbReference type="Gene3D" id="3.40.50.1000">
    <property type="entry name" value="HAD superfamily/HAD-like"/>
    <property type="match status" value="1"/>
</dbReference>
<dbReference type="PANTHER" id="PTHR43434:SF20">
    <property type="entry name" value="5'-NUCLEOTIDASE"/>
    <property type="match status" value="1"/>
</dbReference>
<protein>
    <submittedName>
        <fullName evidence="1">HAD hydrolase-like protein</fullName>
    </submittedName>
</protein>
<dbReference type="GO" id="GO:0004713">
    <property type="term" value="F:protein tyrosine kinase activity"/>
    <property type="evidence" value="ECO:0007669"/>
    <property type="project" value="TreeGrafter"/>
</dbReference>
<dbReference type="FunFam" id="3.40.50.1000:FF:000022">
    <property type="entry name" value="Phosphoglycolate phosphatase"/>
    <property type="match status" value="1"/>
</dbReference>
<dbReference type="SFLD" id="SFLDG01129">
    <property type="entry name" value="C1.5:_HAD__Beta-PGM__Phosphata"/>
    <property type="match status" value="1"/>
</dbReference>
<dbReference type="InterPro" id="IPR036412">
    <property type="entry name" value="HAD-like_sf"/>
</dbReference>
<dbReference type="InterPro" id="IPR050155">
    <property type="entry name" value="HAD-like_hydrolase_sf"/>
</dbReference>
<dbReference type="KEGG" id="psyt:DSAG12_03837"/>
<dbReference type="RefSeq" id="WP_147664875.1">
    <property type="nucleotide sequence ID" value="NZ_CP042905.2"/>
</dbReference>
<evidence type="ECO:0000313" key="2">
    <source>
        <dbReference type="Proteomes" id="UP000321408"/>
    </source>
</evidence>
<dbReference type="InterPro" id="IPR023214">
    <property type="entry name" value="HAD_sf"/>
</dbReference>
<keyword evidence="2" id="KW-1185">Reference proteome</keyword>
<gene>
    <name evidence="1" type="ORF">DSAG12_03837</name>
</gene>
<dbReference type="PANTHER" id="PTHR43434">
    <property type="entry name" value="PHOSPHOGLYCOLATE PHOSPHATASE"/>
    <property type="match status" value="1"/>
</dbReference>
<name>A0A5B9DF86_9ARCH</name>
<proteinExistence type="predicted"/>
<dbReference type="Proteomes" id="UP000321408">
    <property type="component" value="Chromosome"/>
</dbReference>
<dbReference type="Gene3D" id="1.10.150.240">
    <property type="entry name" value="Putative phosphatase, domain 2"/>
    <property type="match status" value="1"/>
</dbReference>
<dbReference type="Pfam" id="PF13419">
    <property type="entry name" value="HAD_2"/>
    <property type="match status" value="1"/>
</dbReference>
<evidence type="ECO:0000313" key="1">
    <source>
        <dbReference type="EMBL" id="QEE17999.1"/>
    </source>
</evidence>
<accession>A0A5B9DF86</accession>
<reference evidence="1 2" key="2">
    <citation type="journal article" date="2024" name="Int. J. Syst. Evol. Microbiol.">
        <title>Promethearchaeum syntrophicum gen. nov., sp. nov., an anaerobic, obligately syntrophic archaeon, the first isolate of the lineage 'Asgard' archaea, and proposal of the new archaeal phylum Promethearchaeota phyl. nov. and kingdom Promethearchaeati regn. nov.</title>
        <authorList>
            <person name="Imachi H."/>
            <person name="Nobu M.K."/>
            <person name="Kato S."/>
            <person name="Takaki Y."/>
            <person name="Miyazaki M."/>
            <person name="Miyata M."/>
            <person name="Ogawara M."/>
            <person name="Saito Y."/>
            <person name="Sakai S."/>
            <person name="Tahara Y.O."/>
            <person name="Takano Y."/>
            <person name="Tasumi E."/>
            <person name="Uematsu K."/>
            <person name="Yoshimura T."/>
            <person name="Itoh T."/>
            <person name="Ohkuma M."/>
            <person name="Takai K."/>
        </authorList>
    </citation>
    <scope>NUCLEOTIDE SEQUENCE [LARGE SCALE GENOMIC DNA]</scope>
    <source>
        <strain evidence="1 2">MK-D1</strain>
    </source>
</reference>
<dbReference type="GeneID" id="41331805"/>